<dbReference type="PROSITE" id="PS50297">
    <property type="entry name" value="ANK_REP_REGION"/>
    <property type="match status" value="2"/>
</dbReference>
<dbReference type="InterPro" id="IPR002110">
    <property type="entry name" value="Ankyrin_rpt"/>
</dbReference>
<dbReference type="SMART" id="SM00969">
    <property type="entry name" value="SOCS_box"/>
    <property type="match status" value="1"/>
</dbReference>
<dbReference type="PROSITE" id="PS50088">
    <property type="entry name" value="ANK_REPEAT"/>
    <property type="match status" value="2"/>
</dbReference>
<feature type="domain" description="SOCS box" evidence="5">
    <location>
        <begin position="790"/>
        <end position="839"/>
    </location>
</feature>
<dbReference type="InterPro" id="IPR036036">
    <property type="entry name" value="SOCS_box-like_dom_sf"/>
</dbReference>
<gene>
    <name evidence="6" type="ORF">BOX15_Mlig029922g1</name>
</gene>
<evidence type="ECO:0000256" key="4">
    <source>
        <dbReference type="SAM" id="MobiDB-lite"/>
    </source>
</evidence>
<keyword evidence="2 3" id="KW-0040">ANK repeat</keyword>
<keyword evidence="1" id="KW-0677">Repeat</keyword>
<dbReference type="Proteomes" id="UP000215902">
    <property type="component" value="Unassembled WGS sequence"/>
</dbReference>
<dbReference type="STRING" id="282301.A0A267FFS6"/>
<dbReference type="Gene3D" id="1.25.40.20">
    <property type="entry name" value="Ankyrin repeat-containing domain"/>
    <property type="match status" value="3"/>
</dbReference>
<organism evidence="6 7">
    <name type="scientific">Macrostomum lignano</name>
    <dbReference type="NCBI Taxonomy" id="282301"/>
    <lineage>
        <taxon>Eukaryota</taxon>
        <taxon>Metazoa</taxon>
        <taxon>Spiralia</taxon>
        <taxon>Lophotrochozoa</taxon>
        <taxon>Platyhelminthes</taxon>
        <taxon>Rhabditophora</taxon>
        <taxon>Macrostomorpha</taxon>
        <taxon>Macrostomida</taxon>
        <taxon>Macrostomidae</taxon>
        <taxon>Macrostomum</taxon>
    </lineage>
</organism>
<dbReference type="SUPFAM" id="SSF158235">
    <property type="entry name" value="SOCS box-like"/>
    <property type="match status" value="1"/>
</dbReference>
<dbReference type="GO" id="GO:0035556">
    <property type="term" value="P:intracellular signal transduction"/>
    <property type="evidence" value="ECO:0007669"/>
    <property type="project" value="InterPro"/>
</dbReference>
<feature type="region of interest" description="Disordered" evidence="4">
    <location>
        <begin position="30"/>
        <end position="66"/>
    </location>
</feature>
<dbReference type="PANTHER" id="PTHR24189">
    <property type="entry name" value="MYOTROPHIN"/>
    <property type="match status" value="1"/>
</dbReference>
<evidence type="ECO:0000256" key="1">
    <source>
        <dbReference type="ARBA" id="ARBA00022737"/>
    </source>
</evidence>
<sequence>SLNVAVTMLSAIGSVTNRLHAMAVSLSSWGSSRPSIQSRYNPSNASSLATISNSASTNEEDDDSLGPLEEASVDLEFLVYKLRQLPELSDVGERAAAERELRRLLPRQYRRFREQLSPGLRGYTLLQYAVQSRSELLVDVLLDAGADINASAAECSAPLHTACRLGCLPLFRLLLARGARVDIASAGCFPLPHGAQDDDGDGDSDADVEGRDTCRRVSHTFGGGVSILGIGLGGKSACRCRDRPQLPVELLLESDQSDWLELLLDEPLATAWQQQMSMQSLFIAACRAGAFNCARLLLSRAASVSDRLPEPTPTFAMPAFPGFSGQQSRPSVQEIRLNEPDEDGLTPLMHAAVSSFDLFSLLLQSGASVSQLSARDECVLHVLFRNLSRVDRMVDKVRLALGSGLEEIIDQQDTDGNTVLHHLVSHVNNNVRYIDFDSVLVIARLGDASARQQAEYQRDVLDCMRLVLSHNCNPRLANDKGDTPFGQLLSSFYTFLTFNVEPNFADPLSYLYVFDMSVLAQSMDMLLAAGSCPNEPILSGQMPIKVLLNGILNISPIQYEELRPGFMSALRCLCERGARVNFQMKNDQGNCTSLVAALAENILNMGTPVGIGPLVHNDEAKRLNVQFLDETLRLLLSHGLRLNERSRRTGSLPFMHGGRGHALSEFLSLARVVDDITDVRYISKWVLTLIQAGADPNLEPYSAEPTIVHSQSSIYLRSCSTQPLNLFLHQCRESGCRLLHGPHAWRLLTLLFHCTQQPLADRIVSDFVAKMKREDPRFLRLSEIQALGQRPRSLRQLCRLRLHRRLMETAKEAVPYQQAVRSLPLPYQLVNYMLFFQPWDA</sequence>
<dbReference type="InterPro" id="IPR036770">
    <property type="entry name" value="Ankyrin_rpt-contain_sf"/>
</dbReference>
<protein>
    <recommendedName>
        <fullName evidence="5">SOCS box domain-containing protein</fullName>
    </recommendedName>
</protein>
<reference evidence="6 7" key="1">
    <citation type="submission" date="2017-06" db="EMBL/GenBank/DDBJ databases">
        <title>A platform for efficient transgenesis in Macrostomum lignano, a flatworm model organism for stem cell research.</title>
        <authorList>
            <person name="Berezikov E."/>
        </authorList>
    </citation>
    <scope>NUCLEOTIDE SEQUENCE [LARGE SCALE GENOMIC DNA]</scope>
    <source>
        <strain evidence="6">DV1</strain>
        <tissue evidence="6">Whole organism</tissue>
    </source>
</reference>
<proteinExistence type="predicted"/>
<dbReference type="InterPro" id="IPR050745">
    <property type="entry name" value="Multifunctional_regulatory"/>
</dbReference>
<evidence type="ECO:0000256" key="2">
    <source>
        <dbReference type="ARBA" id="ARBA00023043"/>
    </source>
</evidence>
<dbReference type="Pfam" id="PF00023">
    <property type="entry name" value="Ank"/>
    <property type="match status" value="1"/>
</dbReference>
<name>A0A267FFS6_9PLAT</name>
<dbReference type="EMBL" id="NIVC01001071">
    <property type="protein sequence ID" value="PAA72645.1"/>
    <property type="molecule type" value="Genomic_DNA"/>
</dbReference>
<feature type="non-terminal residue" evidence="6">
    <location>
        <position position="1"/>
    </location>
</feature>
<dbReference type="Pfam" id="PF07525">
    <property type="entry name" value="SOCS_box"/>
    <property type="match status" value="1"/>
</dbReference>
<evidence type="ECO:0000313" key="7">
    <source>
        <dbReference type="Proteomes" id="UP000215902"/>
    </source>
</evidence>
<comment type="caution">
    <text evidence="6">The sequence shown here is derived from an EMBL/GenBank/DDBJ whole genome shotgun (WGS) entry which is preliminary data.</text>
</comment>
<evidence type="ECO:0000259" key="5">
    <source>
        <dbReference type="PROSITE" id="PS50225"/>
    </source>
</evidence>
<dbReference type="SUPFAM" id="SSF48403">
    <property type="entry name" value="Ankyrin repeat"/>
    <property type="match status" value="1"/>
</dbReference>
<dbReference type="AlphaFoldDB" id="A0A267FFS6"/>
<feature type="compositionally biased region" description="Polar residues" evidence="4">
    <location>
        <begin position="30"/>
        <end position="57"/>
    </location>
</feature>
<keyword evidence="7" id="KW-1185">Reference proteome</keyword>
<dbReference type="Pfam" id="PF12796">
    <property type="entry name" value="Ank_2"/>
    <property type="match status" value="1"/>
</dbReference>
<dbReference type="SMART" id="SM00248">
    <property type="entry name" value="ANK"/>
    <property type="match status" value="5"/>
</dbReference>
<dbReference type="OrthoDB" id="3246549at2759"/>
<dbReference type="InterPro" id="IPR001496">
    <property type="entry name" value="SOCS_box"/>
</dbReference>
<dbReference type="PROSITE" id="PS50225">
    <property type="entry name" value="SOCS"/>
    <property type="match status" value="1"/>
</dbReference>
<feature type="repeat" description="ANK" evidence="3">
    <location>
        <begin position="121"/>
        <end position="153"/>
    </location>
</feature>
<accession>A0A267FFS6</accession>
<evidence type="ECO:0000256" key="3">
    <source>
        <dbReference type="PROSITE-ProRule" id="PRU00023"/>
    </source>
</evidence>
<feature type="repeat" description="ANK" evidence="3">
    <location>
        <begin position="154"/>
        <end position="186"/>
    </location>
</feature>
<evidence type="ECO:0000313" key="6">
    <source>
        <dbReference type="EMBL" id="PAA72645.1"/>
    </source>
</evidence>